<dbReference type="AlphaFoldDB" id="A0A8T3VGM0"/>
<reference evidence="2" key="1">
    <citation type="submission" date="2019-04" db="EMBL/GenBank/DDBJ databases">
        <title>Evolution of Biomass-Degrading Anaerobic Consortia Revealed by Metagenomics.</title>
        <authorList>
            <person name="Peng X."/>
        </authorList>
    </citation>
    <scope>NUCLEOTIDE SEQUENCE</scope>
    <source>
        <strain evidence="2">SIG18</strain>
    </source>
</reference>
<feature type="coiled-coil region" evidence="1">
    <location>
        <begin position="199"/>
        <end position="297"/>
    </location>
</feature>
<gene>
    <name evidence="2" type="ORF">E7Z79_08255</name>
</gene>
<dbReference type="EMBL" id="SUTK01000057">
    <property type="protein sequence ID" value="MBE6502414.1"/>
    <property type="molecule type" value="Genomic_DNA"/>
</dbReference>
<evidence type="ECO:0000256" key="1">
    <source>
        <dbReference type="SAM" id="Coils"/>
    </source>
</evidence>
<organism evidence="2 3">
    <name type="scientific">Methanobrevibacter thaueri</name>
    <dbReference type="NCBI Taxonomy" id="190975"/>
    <lineage>
        <taxon>Archaea</taxon>
        <taxon>Methanobacteriati</taxon>
        <taxon>Methanobacteriota</taxon>
        <taxon>Methanomada group</taxon>
        <taxon>Methanobacteria</taxon>
        <taxon>Methanobacteriales</taxon>
        <taxon>Methanobacteriaceae</taxon>
        <taxon>Methanobrevibacter</taxon>
    </lineage>
</organism>
<sequence length="504" mass="59834">MAFPDVGRDHEINNELLLFRELFNTKSKYRNYLLISHGGRITQHLVEFSAYCKKGIVPTYKEDFKYFLDECEFIPKSIRIIILQFYDFRKNFDYSLKYEKELNHAMVSYLETFYNILDWFELFYRMEFYDEKKKFEEISKTKTTLKKKINKLKSQTGIGDKNINIDNDFEENSQDDINLILNKIEMCAPEIYAVLIKILESNKKVIKNQEREHQEHEDQKQQLNNIEDKIDNLTEQLKVYNESLATRRESIQGKLEDAKDNEDKKEKLYNEFNHKAAKELKENIKDYADKNEYDEEEERVIDSLGECAWNKLEKDSQMFLVTSEITYNHLCDLGNKVDYSGVCLSVTKALEIELKKIFYKGFIDFLDENYEYSEYHSSFFNHDIIQKGNLKKETKWTLGGIPYILGANKNKKLEPEIHENNASKLLEYSKHALFDPNKHSDDEIKKTLKFYGSKIDSITQKYRNKAAHTYRIKDSKAKQCLDYVIDVKRFLGCMLDSFDKEHGD</sequence>
<dbReference type="RefSeq" id="WP_303739504.1">
    <property type="nucleotide sequence ID" value="NZ_SUTK01000057.1"/>
</dbReference>
<comment type="caution">
    <text evidence="2">The sequence shown here is derived from an EMBL/GenBank/DDBJ whole genome shotgun (WGS) entry which is preliminary data.</text>
</comment>
<protein>
    <submittedName>
        <fullName evidence="2">Uncharacterized protein</fullName>
    </submittedName>
</protein>
<accession>A0A8T3VGM0</accession>
<evidence type="ECO:0000313" key="3">
    <source>
        <dbReference type="Proteomes" id="UP000783037"/>
    </source>
</evidence>
<keyword evidence="1" id="KW-0175">Coiled coil</keyword>
<name>A0A8T3VGM0_9EURY</name>
<evidence type="ECO:0000313" key="2">
    <source>
        <dbReference type="EMBL" id="MBE6502414.1"/>
    </source>
</evidence>
<proteinExistence type="predicted"/>
<dbReference type="Proteomes" id="UP000783037">
    <property type="component" value="Unassembled WGS sequence"/>
</dbReference>